<reference evidence="2 3" key="1">
    <citation type="submission" date="2019-01" db="EMBL/GenBank/DDBJ databases">
        <title>Ktedonosporobacter rubrisoli SCAWS-G2.</title>
        <authorList>
            <person name="Huang Y."/>
            <person name="Yan B."/>
        </authorList>
    </citation>
    <scope>NUCLEOTIDE SEQUENCE [LARGE SCALE GENOMIC DNA]</scope>
    <source>
        <strain evidence="2 3">SCAWS-G2</strain>
    </source>
</reference>
<keyword evidence="1" id="KW-1133">Transmembrane helix</keyword>
<feature type="transmembrane region" description="Helical" evidence="1">
    <location>
        <begin position="97"/>
        <end position="115"/>
    </location>
</feature>
<dbReference type="EMBL" id="CP035758">
    <property type="protein sequence ID" value="QBD79464.1"/>
    <property type="molecule type" value="Genomic_DNA"/>
</dbReference>
<keyword evidence="1" id="KW-0472">Membrane</keyword>
<organism evidence="2 3">
    <name type="scientific">Ktedonosporobacter rubrisoli</name>
    <dbReference type="NCBI Taxonomy" id="2509675"/>
    <lineage>
        <taxon>Bacteria</taxon>
        <taxon>Bacillati</taxon>
        <taxon>Chloroflexota</taxon>
        <taxon>Ktedonobacteria</taxon>
        <taxon>Ktedonobacterales</taxon>
        <taxon>Ktedonosporobacteraceae</taxon>
        <taxon>Ktedonosporobacter</taxon>
    </lineage>
</organism>
<evidence type="ECO:0000313" key="3">
    <source>
        <dbReference type="Proteomes" id="UP000290365"/>
    </source>
</evidence>
<keyword evidence="3" id="KW-1185">Reference proteome</keyword>
<dbReference type="KEGG" id="kbs:EPA93_27165"/>
<feature type="transmembrane region" description="Helical" evidence="1">
    <location>
        <begin position="69"/>
        <end position="90"/>
    </location>
</feature>
<proteinExistence type="predicted"/>
<keyword evidence="1" id="KW-0812">Transmembrane</keyword>
<dbReference type="InterPro" id="IPR021125">
    <property type="entry name" value="DUF2127"/>
</dbReference>
<evidence type="ECO:0000256" key="1">
    <source>
        <dbReference type="SAM" id="Phobius"/>
    </source>
</evidence>
<dbReference type="Pfam" id="PF09900">
    <property type="entry name" value="DUF2127"/>
    <property type="match status" value="1"/>
</dbReference>
<feature type="transmembrane region" description="Helical" evidence="1">
    <location>
        <begin position="20"/>
        <end position="49"/>
    </location>
</feature>
<dbReference type="Proteomes" id="UP000290365">
    <property type="component" value="Chromosome"/>
</dbReference>
<protein>
    <submittedName>
        <fullName evidence="2">DUF2127 domain-containing protein</fullName>
    </submittedName>
</protein>
<gene>
    <name evidence="2" type="ORF">EPA93_27165</name>
</gene>
<name>A0A4P6JVB6_KTERU</name>
<sequence length="153" mass="16588">MCKEDIMSETMRQAPRRRPLGVTIISVLVIAGGLISLGFSIVGIVALSAALSMAASLPGNMMSEVISPWLFFLLGLAIVLALADLVLGLGLWMLKSWAYWITIVLHCISLALQVFDWSVFHTSIISLATGVAISVVVVVYLLADREVREAFRV</sequence>
<accession>A0A4P6JVB6</accession>
<dbReference type="AlphaFoldDB" id="A0A4P6JVB6"/>
<feature type="transmembrane region" description="Helical" evidence="1">
    <location>
        <begin position="121"/>
        <end position="143"/>
    </location>
</feature>
<evidence type="ECO:0000313" key="2">
    <source>
        <dbReference type="EMBL" id="QBD79464.1"/>
    </source>
</evidence>